<dbReference type="InterPro" id="IPR025110">
    <property type="entry name" value="AMP-bd_C"/>
</dbReference>
<feature type="compositionally biased region" description="Gly residues" evidence="2">
    <location>
        <begin position="743"/>
        <end position="757"/>
    </location>
</feature>
<sequence>MRTLSFENLRRLVGRRKDRDHEPSFERSESFKRISIRKSYLDRGKRRTRLQKASDLAETTAAAPVVTVEMSSRTRTKKVVGPTIVQVRGGGNVSDEFDVDEKKEKRISRDDVEVFGINEVVIEEDDDEDEMKVKRKTPAGTIVYGQWLNDIDSSYSLKDRKYKMDSYSSRDSKFDSSRERIYISQEKRPFAKQNFAMSPVRKINEDNENNCKVSSVLIEMDKSPQLPRSQSRIQMRDELDSLEAVDEYDNRSTAEDYNSTTSNNVITVNAVPRWRDPPSVPATSSYSLSSNPGVESSLEDRYNDRSVISRTVSAPDKPVVGKTDTTSTRASGFSLSLSFSRLTTDLKSAAMTTKNGLFRRRKRPTPMKPSPSVSAQGYFERTAAASTSTRRSRRSNVGSGRRRPVYTSRRRKITTSKPSPAPDSPVWFVPPERRRSNRQRGRVWREVRYLPQDDGKSDADNVDSKSNNWSNDSNLSDEFDDKKLLLSGDFEEKSEASLNPRKADSGSNLDSSSLVSSLASSTSLKPKISDFNEDKIFYEEYRGDKSKPVNPPESNYFASSQFLGFVAKSAGRNVVTTTITTTNNSNQRCGCTSSSESDEPERVLLVVGGSKKDGKDAVSLNVAGGEKRNCSVVLVVESQRSSGVNRQQEVGPGQRRRPLRRKSQLRRGGAAGGNNARGQPVYLARRRSSLRRRPCRDITQKGYEKKRTRLLQQYASKQLGSGNNGSGGGGGGGVGLERTSFGSGSGSGGGGGGGGGRPQPRARRTQRRVTHSEKRYHSGGRLAPGAIASPPGSGGSTGGHSNNNNNNNNTGNSNSAATRRGNRRLTRNESRYHSEVRQEAVQQALAAMQGRPKPSLPMPSKRTSVMARSPERSSGGNQGSGGGGGGNQAGDSSSDEDSVVTEESPGAGGPSGTGLSDTSSTGSARDTPPPPRPPARRPPADITDIAEYTPHAYCNLVQPPDVTHTTTQSRRPAGADRVNRYHVVEDNNTGTTGRWKVSAKIQQLLNTLKRPKRRPLPEFYEDDDIELEIAANPKDPNAPKPEGGTMTPAVGEQLSVPSGLPRSVEASIQRYGSASYKAPAATVLDPNGKLCVTLTYGKLLSRSYKIAYTLLNKALSRVVGECCLKPGDRIALVYPNDDPINFICAFYGCLQAGIVPVPIEVPLTRRDAGSQQIGFLLGSCGIQVALTSEACLKGLPKTAAGEVIAFKGWPKLHWFVTEHLGKTPKDWMPPTRLTDDTPAYIEYTTDRDGSVMGVTVTRAAMLAHCRALTQACGYTEGENAVCVLDFKREVGLWHSTLTSILNGMHVIFIPYALMKVNPASWMQMITKHRASVAVVKSRDLHWGLLATKDHKDISLSTLRLLLVADGANPWSLSSCDQFLSVFQSKGLRPDAVCPCASSSEALTVSVRRPGRAGVNATGRGVLSMSGLSFGVVRVDQENSLTSLTLQDCGQVMPGSIVTVIKMEGPPLVCKTDEVGEICVHSAATGSQYWGLQGLTNNNFKVQPLQAEGQPLGDVEYTRSGLLGFLGPGNLVFVCGSRDGLMTVTGRKHNADDIIATVLAVEPMKFIYRGRIAVFSVRVLRDERICVVAEQRPDCSEEESFQWMSRVLQAVDSIHAVGIYCLALVPPNYLPKTPLGGIHLSETKRRFLEGTLHPANVLLCPHTCVTNLPKPREVHSAGDSVSDVGPASVMVGNIVQGNRLASAQGRDMGVLDEDSDNAKKYQFISEILRWRAVGTSDHVIFTSLNSKGAVAASLSCSQLHKKAERIGNLLLDRGRINTGDHVALLFPPGTDLICAFYGCLYVGAVPVTIRPPHPQNLQTTLPTVRMIVDVSKSVLILTNQTILKLLKSKEANNVVEVKSWPTILDMDDMPKKKLPVLYRAPTAEMLAYLDFSVSTTGMLAGIKMSHAAVTSLCRAMKLACELYPSRHIALCLDPYSGLGFALWCLSSIYSGHHSILIPPSEVEANPALWLSAVSHSRVRDTFCSYGVMELCTKGLGSSVHALKARGVSLACVRTCVVVAEERPRIALTSSFSKLFSALGLSPRAVSTSFGCRVNTAICLQGASSPEPSTVYVDLRALRNDRVSLVERGSPHSLCLMESGKLLPGVKVIIANPETKGQCGDSHLGEIWVQSSHNASGYFTIYGDESDYADHFNARLVTGNTNEVYARTGYLGFLRRTESVQQSVGGTDIPGDNVSNVSASEVDVARGDSELHDAVFVVGALDEAILLRGMRYHPIDIENSVMRCHKKIAECAVFTWTNLLVVVVELDGSESEALDLVALVTSAVLEEHHLVVGVVVVVDPGVVPINSRGEKQRMHLRDGFLADQLDPIYVAYNM</sequence>
<feature type="domain" description="AMP-dependent synthetase/ligase" evidence="3">
    <location>
        <begin position="1729"/>
        <end position="2137"/>
    </location>
</feature>
<dbReference type="Pfam" id="PF23024">
    <property type="entry name" value="AMP-dom_DIP2-like"/>
    <property type="match status" value="1"/>
</dbReference>
<protein>
    <recommendedName>
        <fullName evidence="7">Disco-interacting protein 2 homolog A</fullName>
    </recommendedName>
</protein>
<feature type="compositionally biased region" description="Polar residues" evidence="2">
    <location>
        <begin position="281"/>
        <end position="294"/>
    </location>
</feature>
<dbReference type="CDD" id="cd05905">
    <property type="entry name" value="Dip2"/>
    <property type="match status" value="2"/>
</dbReference>
<feature type="region of interest" description="Disordered" evidence="2">
    <location>
        <begin position="641"/>
        <end position="941"/>
    </location>
</feature>
<dbReference type="InterPro" id="IPR045851">
    <property type="entry name" value="AMP-bd_C_sf"/>
</dbReference>
<dbReference type="OrthoDB" id="69964at2759"/>
<evidence type="ECO:0008006" key="7">
    <source>
        <dbReference type="Google" id="ProtNLM"/>
    </source>
</evidence>
<comment type="similarity">
    <text evidence="1">Belongs to the DIP2 family.</text>
</comment>
<dbReference type="SUPFAM" id="SSF56801">
    <property type="entry name" value="Acetyl-CoA synthetase-like"/>
    <property type="match status" value="2"/>
</dbReference>
<feature type="compositionally biased region" description="Basic residues" evidence="2">
    <location>
        <begin position="654"/>
        <end position="665"/>
    </location>
</feature>
<dbReference type="InterPro" id="IPR000873">
    <property type="entry name" value="AMP-dep_synth/lig_dom"/>
</dbReference>
<evidence type="ECO:0000259" key="4">
    <source>
        <dbReference type="Pfam" id="PF23024"/>
    </source>
</evidence>
<feature type="compositionally biased region" description="Low complexity" evidence="2">
    <location>
        <begin position="464"/>
        <end position="474"/>
    </location>
</feature>
<feature type="compositionally biased region" description="Low complexity" evidence="2">
    <location>
        <begin position="913"/>
        <end position="923"/>
    </location>
</feature>
<evidence type="ECO:0000256" key="1">
    <source>
        <dbReference type="ARBA" id="ARBA00007735"/>
    </source>
</evidence>
<evidence type="ECO:0000313" key="6">
    <source>
        <dbReference type="Proteomes" id="UP000002358"/>
    </source>
</evidence>
<dbReference type="KEGG" id="nvi:100117775"/>
<feature type="region of interest" description="Disordered" evidence="2">
    <location>
        <begin position="272"/>
        <end position="300"/>
    </location>
</feature>
<evidence type="ECO:0000313" key="5">
    <source>
        <dbReference type="EnsemblMetazoa" id="XP_008212176"/>
    </source>
</evidence>
<feature type="compositionally biased region" description="Pro residues" evidence="2">
    <location>
        <begin position="927"/>
        <end position="937"/>
    </location>
</feature>
<accession>A0A7M7H7J8</accession>
<dbReference type="PANTHER" id="PTHR22754">
    <property type="entry name" value="DISCO-INTERACTING PROTEIN 2 DIP2 -RELATED"/>
    <property type="match status" value="1"/>
</dbReference>
<dbReference type="FunCoup" id="A0A7M7H7J8">
    <property type="interactions" value="665"/>
</dbReference>
<dbReference type="FunFam" id="3.30.300.30:FF:000001">
    <property type="entry name" value="DIP2 disco-interacting protein 2 homolog C"/>
    <property type="match status" value="1"/>
</dbReference>
<reference evidence="5" key="1">
    <citation type="submission" date="2021-01" db="UniProtKB">
        <authorList>
            <consortium name="EnsemblMetazoa"/>
        </authorList>
    </citation>
    <scope>IDENTIFICATION</scope>
</reference>
<feature type="compositionally biased region" description="Polar residues" evidence="2">
    <location>
        <begin position="710"/>
        <end position="719"/>
    </location>
</feature>
<dbReference type="SMR" id="A0A7M7H7J8"/>
<dbReference type="Gene3D" id="3.40.50.12780">
    <property type="entry name" value="N-terminal domain of ligase-like"/>
    <property type="match status" value="2"/>
</dbReference>
<dbReference type="InterPro" id="IPR037337">
    <property type="entry name" value="Dip2-like_dom"/>
</dbReference>
<feature type="region of interest" description="Disordered" evidence="2">
    <location>
        <begin position="492"/>
        <end position="513"/>
    </location>
</feature>
<feature type="compositionally biased region" description="Basic residues" evidence="2">
    <location>
        <begin position="390"/>
        <end position="414"/>
    </location>
</feature>
<dbReference type="PANTHER" id="PTHR22754:SF32">
    <property type="entry name" value="DISCO-INTERACTING PROTEIN 2"/>
    <property type="match status" value="1"/>
</dbReference>
<name>A0A7M7H7J8_NASVI</name>
<proteinExistence type="inferred from homology"/>
<dbReference type="Pfam" id="PF00501">
    <property type="entry name" value="AMP-binding"/>
    <property type="match status" value="2"/>
</dbReference>
<feature type="compositionally biased region" description="Gly residues" evidence="2">
    <location>
        <begin position="722"/>
        <end position="735"/>
    </location>
</feature>
<feature type="region of interest" description="Disordered" evidence="2">
    <location>
        <begin position="353"/>
        <end position="474"/>
    </location>
</feature>
<feature type="compositionally biased region" description="Basic residues" evidence="2">
    <location>
        <begin position="684"/>
        <end position="694"/>
    </location>
</feature>
<keyword evidence="6" id="KW-1185">Reference proteome</keyword>
<dbReference type="InParanoid" id="A0A7M7H7J8"/>
<dbReference type="Proteomes" id="UP000002358">
    <property type="component" value="Chromosome 1"/>
</dbReference>
<feature type="compositionally biased region" description="Basic residues" evidence="2">
    <location>
        <begin position="760"/>
        <end position="769"/>
    </location>
</feature>
<dbReference type="RefSeq" id="XP_008212176.1">
    <property type="nucleotide sequence ID" value="XM_008213954.4"/>
</dbReference>
<feature type="compositionally biased region" description="Gly residues" evidence="2">
    <location>
        <begin position="876"/>
        <end position="888"/>
    </location>
</feature>
<dbReference type="GeneID" id="100117775"/>
<dbReference type="EnsemblMetazoa" id="XM_008213954">
    <property type="protein sequence ID" value="XP_008212176"/>
    <property type="gene ID" value="LOC100117775"/>
</dbReference>
<dbReference type="InterPro" id="IPR042099">
    <property type="entry name" value="ANL_N_sf"/>
</dbReference>
<feature type="region of interest" description="Disordered" evidence="2">
    <location>
        <begin position="956"/>
        <end position="978"/>
    </location>
</feature>
<feature type="compositionally biased region" description="Basic and acidic residues" evidence="2">
    <location>
        <begin position="826"/>
        <end position="838"/>
    </location>
</feature>
<feature type="compositionally biased region" description="Basic and acidic residues" evidence="2">
    <location>
        <begin position="695"/>
        <end position="705"/>
    </location>
</feature>
<organism evidence="5 6">
    <name type="scientific">Nasonia vitripennis</name>
    <name type="common">Parasitic wasp</name>
    <dbReference type="NCBI Taxonomy" id="7425"/>
    <lineage>
        <taxon>Eukaryota</taxon>
        <taxon>Metazoa</taxon>
        <taxon>Ecdysozoa</taxon>
        <taxon>Arthropoda</taxon>
        <taxon>Hexapoda</taxon>
        <taxon>Insecta</taxon>
        <taxon>Pterygota</taxon>
        <taxon>Neoptera</taxon>
        <taxon>Endopterygota</taxon>
        <taxon>Hymenoptera</taxon>
        <taxon>Apocrita</taxon>
        <taxon>Proctotrupomorpha</taxon>
        <taxon>Chalcidoidea</taxon>
        <taxon>Pteromalidae</taxon>
        <taxon>Pteromalinae</taxon>
        <taxon>Nasonia</taxon>
    </lineage>
</organism>
<evidence type="ECO:0000256" key="2">
    <source>
        <dbReference type="SAM" id="MobiDB-lite"/>
    </source>
</evidence>
<feature type="domain" description="AMP-binding enzyme C-terminal" evidence="4">
    <location>
        <begin position="2221"/>
        <end position="2323"/>
    </location>
</feature>
<feature type="compositionally biased region" description="Low complexity" evidence="2">
    <location>
        <begin position="799"/>
        <end position="815"/>
    </location>
</feature>
<dbReference type="CTD" id="252479"/>
<feature type="domain" description="AMP-dependent synthetase/ligase" evidence="3">
    <location>
        <begin position="1092"/>
        <end position="1489"/>
    </location>
</feature>
<feature type="compositionally biased region" description="Basic and acidic residues" evidence="2">
    <location>
        <begin position="443"/>
        <end position="463"/>
    </location>
</feature>
<dbReference type="Gene3D" id="3.30.300.30">
    <property type="match status" value="2"/>
</dbReference>
<evidence type="ECO:0000259" key="3">
    <source>
        <dbReference type="Pfam" id="PF00501"/>
    </source>
</evidence>